<dbReference type="OrthoDB" id="624345at2759"/>
<organism evidence="7 8">
    <name type="scientific">Gossypium barbadense</name>
    <name type="common">Sea Island cotton</name>
    <name type="synonym">Hibiscus barbadensis</name>
    <dbReference type="NCBI Taxonomy" id="3634"/>
    <lineage>
        <taxon>Eukaryota</taxon>
        <taxon>Viridiplantae</taxon>
        <taxon>Streptophyta</taxon>
        <taxon>Embryophyta</taxon>
        <taxon>Tracheophyta</taxon>
        <taxon>Spermatophyta</taxon>
        <taxon>Magnoliopsida</taxon>
        <taxon>eudicotyledons</taxon>
        <taxon>Gunneridae</taxon>
        <taxon>Pentapetalae</taxon>
        <taxon>rosids</taxon>
        <taxon>malvids</taxon>
        <taxon>Malvales</taxon>
        <taxon>Malvaceae</taxon>
        <taxon>Malvoideae</taxon>
        <taxon>Gossypium</taxon>
    </lineage>
</organism>
<dbReference type="PROSITE" id="PS50097">
    <property type="entry name" value="BTB"/>
    <property type="match status" value="1"/>
</dbReference>
<dbReference type="InterPro" id="IPR000210">
    <property type="entry name" value="BTB/POZ_dom"/>
</dbReference>
<sequence>MRSKMMGCREEHQSTHGSVLGGKPSHCVIYPPKSSIVAGELERRNNDWFVRTKVASDLMVQVGDFSFHLHKLAMVSKSGYLNRLVFAKRSEGHGHNGGSLKIVLDDLPCGTNTFESIVNFCYGFKVDVTAASIAPLYCAANFLEMSDDLHQGNLISKTEAFLSFAIFSSWKDTFKVLKSCESVSPCNGNLNVGESSDTWWFQDVSTLRIDHFIQVIESIKRKGVKPELVGSCIAHWTAKWFSGTTFVFDDPTIPKHLTQKLQRITIESLINMLPAEKNSVSCNFLLYLVKLGLKIQVNSELLSKLETRIASMLEQCCAQDLLVKNYGDKDTTYDVGIVIRVVKAYVLLALKNSRARLCIVGRLIDGYLTLIARDINLTLIDFKLLVDALPTNALSCDNNLYRAIDMYLKAHPSLMEEERASVCKAMEYHRLSEDARQHAMRNGRLPLKIVTEFMLLEQVKMARSISASKSNINPRTTTQVIMKMNNKKCLEKGFIAPQKEIMLIRKEVENMKMQLNQLQMCKLKLQKQVQRSCIK</sequence>
<feature type="domain" description="NPH3" evidence="6">
    <location>
        <begin position="198"/>
        <end position="460"/>
    </location>
</feature>
<dbReference type="UniPathway" id="UPA00143"/>
<dbReference type="InterPro" id="IPR011333">
    <property type="entry name" value="SKP1/BTB/POZ_sf"/>
</dbReference>
<evidence type="ECO:0000256" key="1">
    <source>
        <dbReference type="ARBA" id="ARBA00004906"/>
    </source>
</evidence>
<dbReference type="Pfam" id="PF00651">
    <property type="entry name" value="BTB"/>
    <property type="match status" value="1"/>
</dbReference>
<dbReference type="Pfam" id="PF03000">
    <property type="entry name" value="NPH3"/>
    <property type="match status" value="1"/>
</dbReference>
<comment type="pathway">
    <text evidence="1">Protein modification; protein ubiquitination.</text>
</comment>
<evidence type="ECO:0000259" key="6">
    <source>
        <dbReference type="PROSITE" id="PS51649"/>
    </source>
</evidence>
<proteinExistence type="inferred from homology"/>
<gene>
    <name evidence="7" type="ORF">ES319_D01G102600v1</name>
</gene>
<protein>
    <recommendedName>
        <fullName evidence="9">NPH3 domain-containing protein</fullName>
    </recommendedName>
</protein>
<keyword evidence="8" id="KW-1185">Reference proteome</keyword>
<feature type="region of interest" description="Disordered" evidence="4">
    <location>
        <begin position="1"/>
        <end position="21"/>
    </location>
</feature>
<evidence type="ECO:0000259" key="5">
    <source>
        <dbReference type="PROSITE" id="PS50097"/>
    </source>
</evidence>
<dbReference type="PROSITE" id="PS51649">
    <property type="entry name" value="NPH3"/>
    <property type="match status" value="1"/>
</dbReference>
<dbReference type="SUPFAM" id="SSF54695">
    <property type="entry name" value="POZ domain"/>
    <property type="match status" value="1"/>
</dbReference>
<keyword evidence="2" id="KW-0833">Ubl conjugation pathway</keyword>
<reference evidence="8" key="1">
    <citation type="journal article" date="2020" name="Nat. Genet.">
        <title>Genomic diversifications of five Gossypium allopolyploid species and their impact on cotton improvement.</title>
        <authorList>
            <person name="Chen Z.J."/>
            <person name="Sreedasyam A."/>
            <person name="Ando A."/>
            <person name="Song Q."/>
            <person name="De Santiago L.M."/>
            <person name="Hulse-Kemp A.M."/>
            <person name="Ding M."/>
            <person name="Ye W."/>
            <person name="Kirkbride R.C."/>
            <person name="Jenkins J."/>
            <person name="Plott C."/>
            <person name="Lovell J."/>
            <person name="Lin Y.M."/>
            <person name="Vaughn R."/>
            <person name="Liu B."/>
            <person name="Simpson S."/>
            <person name="Scheffler B.E."/>
            <person name="Wen L."/>
            <person name="Saski C.A."/>
            <person name="Grover C.E."/>
            <person name="Hu G."/>
            <person name="Conover J.L."/>
            <person name="Carlson J.W."/>
            <person name="Shu S."/>
            <person name="Boston L.B."/>
            <person name="Williams M."/>
            <person name="Peterson D.G."/>
            <person name="McGee K."/>
            <person name="Jones D.C."/>
            <person name="Wendel J.F."/>
            <person name="Stelly D.M."/>
            <person name="Grimwood J."/>
            <person name="Schmutz J."/>
        </authorList>
    </citation>
    <scope>NUCLEOTIDE SEQUENCE [LARGE SCALE GENOMIC DNA]</scope>
    <source>
        <strain evidence="8">cv. 3-79</strain>
    </source>
</reference>
<evidence type="ECO:0000313" key="8">
    <source>
        <dbReference type="Proteomes" id="UP000327439"/>
    </source>
</evidence>
<dbReference type="EMBL" id="CM018215">
    <property type="protein sequence ID" value="KAB2044595.1"/>
    <property type="molecule type" value="Genomic_DNA"/>
</dbReference>
<evidence type="ECO:0000313" key="7">
    <source>
        <dbReference type="EMBL" id="KAB2044595.1"/>
    </source>
</evidence>
<feature type="domain" description="BTB" evidence="5">
    <location>
        <begin position="56"/>
        <end position="130"/>
    </location>
</feature>
<dbReference type="PANTHER" id="PTHR32370">
    <property type="entry name" value="OS12G0117600 PROTEIN"/>
    <property type="match status" value="1"/>
</dbReference>
<dbReference type="Gene3D" id="3.30.710.10">
    <property type="entry name" value="Potassium Channel Kv1.1, Chain A"/>
    <property type="match status" value="1"/>
</dbReference>
<evidence type="ECO:0000256" key="4">
    <source>
        <dbReference type="SAM" id="MobiDB-lite"/>
    </source>
</evidence>
<dbReference type="InterPro" id="IPR043454">
    <property type="entry name" value="NPH3/RPT2-like"/>
</dbReference>
<evidence type="ECO:0008006" key="9">
    <source>
        <dbReference type="Google" id="ProtNLM"/>
    </source>
</evidence>
<dbReference type="InterPro" id="IPR027356">
    <property type="entry name" value="NPH3_dom"/>
</dbReference>
<dbReference type="Proteomes" id="UP000327439">
    <property type="component" value="Chromosome D01"/>
</dbReference>
<name>A0A5J5SM44_GOSBA</name>
<accession>A0A5J5SM44</accession>
<evidence type="ECO:0000256" key="3">
    <source>
        <dbReference type="PROSITE-ProRule" id="PRU00982"/>
    </source>
</evidence>
<dbReference type="GO" id="GO:0016567">
    <property type="term" value="P:protein ubiquitination"/>
    <property type="evidence" value="ECO:0007669"/>
    <property type="project" value="UniProtKB-UniPathway"/>
</dbReference>
<dbReference type="AlphaFoldDB" id="A0A5J5SM44"/>
<comment type="similarity">
    <text evidence="3">Belongs to the NPH3 family.</text>
</comment>
<evidence type="ECO:0000256" key="2">
    <source>
        <dbReference type="ARBA" id="ARBA00022786"/>
    </source>
</evidence>